<dbReference type="EMBL" id="MK500591">
    <property type="protein sequence ID" value="QBK93209.1"/>
    <property type="molecule type" value="Genomic_DNA"/>
</dbReference>
<dbReference type="GO" id="GO:0003824">
    <property type="term" value="F:catalytic activity"/>
    <property type="evidence" value="ECO:0007669"/>
    <property type="project" value="InterPro"/>
</dbReference>
<protein>
    <submittedName>
        <fullName evidence="2">Haloalkane dehalogenase</fullName>
    </submittedName>
</protein>
<dbReference type="SUPFAM" id="SSF53474">
    <property type="entry name" value="alpha/beta-Hydrolases"/>
    <property type="match status" value="1"/>
</dbReference>
<dbReference type="Gene3D" id="3.40.50.1820">
    <property type="entry name" value="alpha/beta hydrolase"/>
    <property type="match status" value="1"/>
</dbReference>
<dbReference type="PANTHER" id="PTHR43798">
    <property type="entry name" value="MONOACYLGLYCEROL LIPASE"/>
    <property type="match status" value="1"/>
</dbReference>
<dbReference type="InterPro" id="IPR050266">
    <property type="entry name" value="AB_hydrolase_sf"/>
</dbReference>
<reference evidence="2" key="1">
    <citation type="journal article" date="2019" name="MBio">
        <title>Virus Genomes from Deep Sea Sediments Expand the Ocean Megavirome and Support Independent Origins of Viral Gigantism.</title>
        <authorList>
            <person name="Backstrom D."/>
            <person name="Yutin N."/>
            <person name="Jorgensen S.L."/>
            <person name="Dharamshi J."/>
            <person name="Homa F."/>
            <person name="Zaremba-Niedwiedzka K."/>
            <person name="Spang A."/>
            <person name="Wolf Y.I."/>
            <person name="Koonin E.V."/>
            <person name="Ettema T.J."/>
        </authorList>
    </citation>
    <scope>NUCLEOTIDE SEQUENCE</scope>
</reference>
<evidence type="ECO:0000259" key="1">
    <source>
        <dbReference type="Pfam" id="PF00561"/>
    </source>
</evidence>
<gene>
    <name evidence="2" type="ORF">LCPAC403_03430</name>
</gene>
<sequence>MSRRRSKTFYKALSHPYDPLAGHEVDESIYRSAGVPETGFVEVDSWVPGNILMDDGKYETTSMVSIAYTKWGSGKTLVVFLHGVPTNRIQWYPVQKRMARFCETISFDMLGLGESTMPLRKDLASWEWINDTVWLGAVMQKLYGDRQWVFVADDWGAGIALHYAAKNPDSLLALCLLDPIAFDSYGVAEIQAIGRLSAVKDQKTFEMLTGAFDQTLVQIYKTMVNDSSKFNQYKLRDIKWPYVDVDYERSKYRDGEDADSMTLRLNFHAIRVLADRASRLAPAQLLPYDEIENERGVDYSKIKVPVLVMWGEYDNMMSESQRHRFQYVLENTNVQLIRVPRAGHFAGIDQPEYVSSTILNFMVEKLGRRSLEDIFLGFNDHQTIWKGDETELIHDLRKIYKMNV</sequence>
<feature type="domain" description="AB hydrolase-1" evidence="1">
    <location>
        <begin position="77"/>
        <end position="350"/>
    </location>
</feature>
<organism evidence="2">
    <name type="scientific">Pithovirus LCPAC403</name>
    <dbReference type="NCBI Taxonomy" id="2506596"/>
    <lineage>
        <taxon>Viruses</taxon>
        <taxon>Pithoviruses</taxon>
    </lineage>
</organism>
<dbReference type="PRINTS" id="PR00412">
    <property type="entry name" value="EPOXHYDRLASE"/>
</dbReference>
<accession>A0A481ZDT6</accession>
<evidence type="ECO:0000313" key="2">
    <source>
        <dbReference type="EMBL" id="QBK93209.1"/>
    </source>
</evidence>
<name>A0A481ZDT6_9VIRU</name>
<dbReference type="InterPro" id="IPR029058">
    <property type="entry name" value="AB_hydrolase_fold"/>
</dbReference>
<dbReference type="PANTHER" id="PTHR43798:SF33">
    <property type="entry name" value="HYDROLASE, PUTATIVE (AFU_ORTHOLOGUE AFUA_2G14860)-RELATED"/>
    <property type="match status" value="1"/>
</dbReference>
<dbReference type="Pfam" id="PF00561">
    <property type="entry name" value="Abhydrolase_1"/>
    <property type="match status" value="1"/>
</dbReference>
<dbReference type="GO" id="GO:0016020">
    <property type="term" value="C:membrane"/>
    <property type="evidence" value="ECO:0007669"/>
    <property type="project" value="TreeGrafter"/>
</dbReference>
<dbReference type="InterPro" id="IPR000639">
    <property type="entry name" value="Epox_hydrolase-like"/>
</dbReference>
<dbReference type="InterPro" id="IPR000073">
    <property type="entry name" value="AB_hydrolase_1"/>
</dbReference>
<proteinExistence type="predicted"/>